<protein>
    <submittedName>
        <fullName evidence="1">Uncharacterized protein</fullName>
    </submittedName>
</protein>
<organism evidence="1 2">
    <name type="scientific">Caerostris darwini</name>
    <dbReference type="NCBI Taxonomy" id="1538125"/>
    <lineage>
        <taxon>Eukaryota</taxon>
        <taxon>Metazoa</taxon>
        <taxon>Ecdysozoa</taxon>
        <taxon>Arthropoda</taxon>
        <taxon>Chelicerata</taxon>
        <taxon>Arachnida</taxon>
        <taxon>Araneae</taxon>
        <taxon>Araneomorphae</taxon>
        <taxon>Entelegynae</taxon>
        <taxon>Araneoidea</taxon>
        <taxon>Araneidae</taxon>
        <taxon>Caerostris</taxon>
    </lineage>
</organism>
<dbReference type="AlphaFoldDB" id="A0AAV4PFY0"/>
<accession>A0AAV4PFY0</accession>
<evidence type="ECO:0000313" key="1">
    <source>
        <dbReference type="EMBL" id="GIX94586.1"/>
    </source>
</evidence>
<gene>
    <name evidence="1" type="ORF">CDAR_299081</name>
</gene>
<comment type="caution">
    <text evidence="1">The sequence shown here is derived from an EMBL/GenBank/DDBJ whole genome shotgun (WGS) entry which is preliminary data.</text>
</comment>
<reference evidence="1 2" key="1">
    <citation type="submission" date="2021-06" db="EMBL/GenBank/DDBJ databases">
        <title>Caerostris darwini draft genome.</title>
        <authorList>
            <person name="Kono N."/>
            <person name="Arakawa K."/>
        </authorList>
    </citation>
    <scope>NUCLEOTIDE SEQUENCE [LARGE SCALE GENOMIC DNA]</scope>
</reference>
<dbReference type="EMBL" id="BPLQ01002622">
    <property type="protein sequence ID" value="GIX94586.1"/>
    <property type="molecule type" value="Genomic_DNA"/>
</dbReference>
<evidence type="ECO:0000313" key="2">
    <source>
        <dbReference type="Proteomes" id="UP001054837"/>
    </source>
</evidence>
<dbReference type="Proteomes" id="UP001054837">
    <property type="component" value="Unassembled WGS sequence"/>
</dbReference>
<sequence>MHYKKGEGVTTQCDPCSLVQSPPPPHCRCAESSCASSWLPIPSSLPLTGPNIQIQNRIEDNLLYKHWCTSIAVDKTTVRSEEAVVGSIYSALKQLLGKKLPNNRHIGATRKNNAYSAAGGDLRGDIDPRMPSEPFLSSPHLPLLHHLHHHVRVCPPHTTRGGRG</sequence>
<keyword evidence="2" id="KW-1185">Reference proteome</keyword>
<proteinExistence type="predicted"/>
<name>A0AAV4PFY0_9ARAC</name>